<dbReference type="Proteomes" id="UP000011910">
    <property type="component" value="Unassembled WGS sequence"/>
</dbReference>
<feature type="compositionally biased region" description="Basic and acidic residues" evidence="1">
    <location>
        <begin position="1"/>
        <end position="15"/>
    </location>
</feature>
<evidence type="ECO:0008006" key="4">
    <source>
        <dbReference type="Google" id="ProtNLM"/>
    </source>
</evidence>
<organism evidence="2 3">
    <name type="scientific">Cesiribacter andamanensis AMV16</name>
    <dbReference type="NCBI Taxonomy" id="1279009"/>
    <lineage>
        <taxon>Bacteria</taxon>
        <taxon>Pseudomonadati</taxon>
        <taxon>Bacteroidota</taxon>
        <taxon>Cytophagia</taxon>
        <taxon>Cytophagales</taxon>
        <taxon>Cesiribacteraceae</taxon>
        <taxon>Cesiribacter</taxon>
    </lineage>
</organism>
<dbReference type="RefSeq" id="WP_009195741.1">
    <property type="nucleotide sequence ID" value="NZ_AODQ01000055.1"/>
</dbReference>
<evidence type="ECO:0000313" key="2">
    <source>
        <dbReference type="EMBL" id="EMR02541.1"/>
    </source>
</evidence>
<protein>
    <recommendedName>
        <fullName evidence="4">CsbD-like protein</fullName>
    </recommendedName>
</protein>
<dbReference type="SUPFAM" id="SSF69047">
    <property type="entry name" value="Hypothetical protein YjbJ"/>
    <property type="match status" value="1"/>
</dbReference>
<comment type="caution">
    <text evidence="2">The sequence shown here is derived from an EMBL/GenBank/DDBJ whole genome shotgun (WGS) entry which is preliminary data.</text>
</comment>
<accession>M7N5N3</accession>
<proteinExistence type="predicted"/>
<evidence type="ECO:0000313" key="3">
    <source>
        <dbReference type="Proteomes" id="UP000011910"/>
    </source>
</evidence>
<evidence type="ECO:0000256" key="1">
    <source>
        <dbReference type="SAM" id="MobiDB-lite"/>
    </source>
</evidence>
<feature type="region of interest" description="Disordered" evidence="1">
    <location>
        <begin position="1"/>
        <end position="27"/>
    </location>
</feature>
<keyword evidence="3" id="KW-1185">Reference proteome</keyword>
<dbReference type="AlphaFoldDB" id="M7N5N3"/>
<gene>
    <name evidence="2" type="ORF">ADICEAN_02350</name>
</gene>
<dbReference type="EMBL" id="AODQ01000055">
    <property type="protein sequence ID" value="EMR02541.1"/>
    <property type="molecule type" value="Genomic_DNA"/>
</dbReference>
<dbReference type="Gene3D" id="1.10.1470.10">
    <property type="entry name" value="YjbJ"/>
    <property type="match status" value="1"/>
</dbReference>
<sequence>MTNLEIKGERNERNGRQKKQQACSSGDKLDCIEAREEELTGKLQKKLGKGDEAIENMIDEEDEKHEDLS</sequence>
<dbReference type="STRING" id="1279009.ADICEAN_02350"/>
<name>M7N5N3_9BACT</name>
<dbReference type="InterPro" id="IPR036629">
    <property type="entry name" value="YjbJ_sf"/>
</dbReference>
<reference evidence="2 3" key="1">
    <citation type="journal article" date="2013" name="Genome Announc.">
        <title>Draft Genome Sequence of Cesiribacter andamanensis Strain AMV16T, Isolated from a Soil Sample from a Mud Volcano in the Andaman Islands, India.</title>
        <authorList>
            <person name="Shivaji S."/>
            <person name="Ara S."/>
            <person name="Begum Z."/>
            <person name="Srinivas T.N."/>
            <person name="Singh A."/>
            <person name="Kumar Pinnaka A."/>
        </authorList>
    </citation>
    <scope>NUCLEOTIDE SEQUENCE [LARGE SCALE GENOMIC DNA]</scope>
    <source>
        <strain evidence="2 3">AMV16</strain>
    </source>
</reference>